<organism evidence="7 8">
    <name type="scientific">Guptibacillus hwajinpoensis</name>
    <dbReference type="NCBI Taxonomy" id="208199"/>
    <lineage>
        <taxon>Bacteria</taxon>
        <taxon>Bacillati</taxon>
        <taxon>Bacillota</taxon>
        <taxon>Bacilli</taxon>
        <taxon>Bacillales</taxon>
        <taxon>Guptibacillaceae</taxon>
        <taxon>Guptibacillus</taxon>
    </lineage>
</organism>
<dbReference type="AlphaFoldDB" id="A0A4V5PYQ2"/>
<feature type="transmembrane region" description="Helical" evidence="6">
    <location>
        <begin position="286"/>
        <end position="303"/>
    </location>
</feature>
<gene>
    <name evidence="7" type="ORF">FBF83_10385</name>
</gene>
<evidence type="ECO:0000313" key="7">
    <source>
        <dbReference type="EMBL" id="TKD70998.1"/>
    </source>
</evidence>
<comment type="similarity">
    <text evidence="2 6">Belongs to the 4-toluene sulfonate uptake permease (TSUP) (TC 2.A.102) family.</text>
</comment>
<dbReference type="PANTHER" id="PTHR43701">
    <property type="entry name" value="MEMBRANE TRANSPORTER PROTEIN MJ0441-RELATED"/>
    <property type="match status" value="1"/>
</dbReference>
<keyword evidence="4 6" id="KW-1133">Transmembrane helix</keyword>
<keyword evidence="3 6" id="KW-0812">Transmembrane</keyword>
<proteinExistence type="inferred from homology"/>
<feature type="transmembrane region" description="Helical" evidence="6">
    <location>
        <begin position="153"/>
        <end position="171"/>
    </location>
</feature>
<protein>
    <recommendedName>
        <fullName evidence="6">Probable membrane transporter protein</fullName>
    </recommendedName>
</protein>
<feature type="transmembrane region" description="Helical" evidence="6">
    <location>
        <begin position="226"/>
        <end position="248"/>
    </location>
</feature>
<evidence type="ECO:0000256" key="1">
    <source>
        <dbReference type="ARBA" id="ARBA00004141"/>
    </source>
</evidence>
<dbReference type="Proteomes" id="UP000310541">
    <property type="component" value="Unassembled WGS sequence"/>
</dbReference>
<accession>A0A4V5PYQ2</accession>
<evidence type="ECO:0000256" key="3">
    <source>
        <dbReference type="ARBA" id="ARBA00022692"/>
    </source>
</evidence>
<feature type="transmembrane region" description="Helical" evidence="6">
    <location>
        <begin position="254"/>
        <end position="274"/>
    </location>
</feature>
<evidence type="ECO:0000256" key="5">
    <source>
        <dbReference type="ARBA" id="ARBA00023136"/>
    </source>
</evidence>
<comment type="caution">
    <text evidence="7">The sequence shown here is derived from an EMBL/GenBank/DDBJ whole genome shotgun (WGS) entry which is preliminary data.</text>
</comment>
<feature type="transmembrane region" description="Helical" evidence="6">
    <location>
        <begin position="191"/>
        <end position="217"/>
    </location>
</feature>
<feature type="transmembrane region" description="Helical" evidence="6">
    <location>
        <begin position="309"/>
        <end position="328"/>
    </location>
</feature>
<evidence type="ECO:0000256" key="4">
    <source>
        <dbReference type="ARBA" id="ARBA00022989"/>
    </source>
</evidence>
<evidence type="ECO:0000313" key="8">
    <source>
        <dbReference type="Proteomes" id="UP000310541"/>
    </source>
</evidence>
<name>A0A4V5PYQ2_9BACL</name>
<dbReference type="PANTHER" id="PTHR43701:SF2">
    <property type="entry name" value="MEMBRANE TRANSPORTER PROTEIN YJNA-RELATED"/>
    <property type="match status" value="1"/>
</dbReference>
<evidence type="ECO:0000256" key="6">
    <source>
        <dbReference type="RuleBase" id="RU363041"/>
    </source>
</evidence>
<comment type="subcellular location">
    <subcellularLocation>
        <location evidence="6">Cell membrane</location>
        <topology evidence="6">Multi-pass membrane protein</topology>
    </subcellularLocation>
    <subcellularLocation>
        <location evidence="1">Membrane</location>
        <topology evidence="1">Multi-pass membrane protein</topology>
    </subcellularLocation>
</comment>
<dbReference type="InterPro" id="IPR002781">
    <property type="entry name" value="TM_pro_TauE-like"/>
</dbReference>
<evidence type="ECO:0000256" key="2">
    <source>
        <dbReference type="ARBA" id="ARBA00009142"/>
    </source>
</evidence>
<dbReference type="EMBL" id="SWFM01000002">
    <property type="protein sequence ID" value="TKD70998.1"/>
    <property type="molecule type" value="Genomic_DNA"/>
</dbReference>
<keyword evidence="5 6" id="KW-0472">Membrane</keyword>
<dbReference type="InterPro" id="IPR051598">
    <property type="entry name" value="TSUP/Inactive_protease-like"/>
</dbReference>
<dbReference type="Pfam" id="PF01925">
    <property type="entry name" value="TauE"/>
    <property type="match status" value="1"/>
</dbReference>
<dbReference type="OrthoDB" id="2841647at2"/>
<dbReference type="GO" id="GO:0005886">
    <property type="term" value="C:plasma membrane"/>
    <property type="evidence" value="ECO:0007669"/>
    <property type="project" value="UniProtKB-SubCell"/>
</dbReference>
<keyword evidence="6" id="KW-1003">Cell membrane</keyword>
<sequence>MIWSILQLKRTDIPIFLSDRFLSLLIKLRYAIKCSLENLSRLYIYSKGVLTLFVLWALPLGIAIGAISGFFGVGGGFLLTPILLLLGYSPATAITISLLYSMSTSISGALTYIKKKRVLWTQTLILSISGMISTQLAQPLVIAMERSGIDNTIIPLFYVILLSYFSLSMLSKDTSVGEMNTTSSYSPVLTVLIGLAGGFISSVLGVGGGFVMVPLLIRVLRMPPRLAIGTSLATIFLIVTTGFLTYIGKVEIPWFLAFTLVIGAVIGSRFGANLTDAFSESTIKKLLGTLYLFMLTSIIFKLLHQPLLGLFTVGAYVLALMVLFTYQYRTKKKRLFQ</sequence>
<feature type="transmembrane region" description="Helical" evidence="6">
    <location>
        <begin position="93"/>
        <end position="113"/>
    </location>
</feature>
<reference evidence="7 8" key="1">
    <citation type="submission" date="2019-04" db="EMBL/GenBank/DDBJ databases">
        <title>Genome sequence of Bacillus hwajinpoensis strain Y2.</title>
        <authorList>
            <person name="Fair J.L."/>
            <person name="Maclea K.S."/>
        </authorList>
    </citation>
    <scope>NUCLEOTIDE SEQUENCE [LARGE SCALE GENOMIC DNA]</scope>
    <source>
        <strain evidence="7 8">Y2</strain>
    </source>
</reference>